<evidence type="ECO:0000259" key="14">
    <source>
        <dbReference type="SMART" id="SM01024"/>
    </source>
</evidence>
<evidence type="ECO:0000256" key="10">
    <source>
        <dbReference type="ARBA" id="ARBA00023136"/>
    </source>
</evidence>
<keyword evidence="7 12" id="KW-0067">ATP-binding</keyword>
<accession>A0AAV4ZYN8</accession>
<evidence type="ECO:0000256" key="9">
    <source>
        <dbReference type="ARBA" id="ARBA00023128"/>
    </source>
</evidence>
<evidence type="ECO:0000256" key="4">
    <source>
        <dbReference type="ARBA" id="ARBA00022741"/>
    </source>
</evidence>
<keyword evidence="3" id="KW-0812">Transmembrane</keyword>
<dbReference type="InterPro" id="IPR027417">
    <property type="entry name" value="P-loop_NTPase"/>
</dbReference>
<evidence type="ECO:0000256" key="3">
    <source>
        <dbReference type="ARBA" id="ARBA00022692"/>
    </source>
</evidence>
<dbReference type="Pfam" id="PF00004">
    <property type="entry name" value="AAA"/>
    <property type="match status" value="2"/>
</dbReference>
<dbReference type="GO" id="GO:0005524">
    <property type="term" value="F:ATP binding"/>
    <property type="evidence" value="ECO:0007669"/>
    <property type="project" value="UniProtKB-KW"/>
</dbReference>
<dbReference type="PROSITE" id="PS00674">
    <property type="entry name" value="AAA"/>
    <property type="match status" value="1"/>
</dbReference>
<dbReference type="InterPro" id="IPR050747">
    <property type="entry name" value="Mitochondrial_chaperone_BCS1"/>
</dbReference>
<dbReference type="InterPro" id="IPR003960">
    <property type="entry name" value="ATPase_AAA_CS"/>
</dbReference>
<keyword evidence="4 12" id="KW-0547">Nucleotide-binding</keyword>
<evidence type="ECO:0000256" key="1">
    <source>
        <dbReference type="ARBA" id="ARBA00004434"/>
    </source>
</evidence>
<organism evidence="15 16">
    <name type="scientific">Clathrus columnatus</name>
    <dbReference type="NCBI Taxonomy" id="1419009"/>
    <lineage>
        <taxon>Eukaryota</taxon>
        <taxon>Fungi</taxon>
        <taxon>Dikarya</taxon>
        <taxon>Basidiomycota</taxon>
        <taxon>Agaricomycotina</taxon>
        <taxon>Agaricomycetes</taxon>
        <taxon>Phallomycetidae</taxon>
        <taxon>Phallales</taxon>
        <taxon>Clathraceae</taxon>
        <taxon>Clathrus</taxon>
    </lineage>
</organism>
<evidence type="ECO:0000313" key="16">
    <source>
        <dbReference type="Proteomes" id="UP001050691"/>
    </source>
</evidence>
<evidence type="ECO:0000256" key="5">
    <source>
        <dbReference type="ARBA" id="ARBA00022792"/>
    </source>
</evidence>
<feature type="domain" description="AAA+ ATPase" evidence="13">
    <location>
        <begin position="292"/>
        <end position="458"/>
    </location>
</feature>
<evidence type="ECO:0000313" key="15">
    <source>
        <dbReference type="EMBL" id="GJJ07005.1"/>
    </source>
</evidence>
<keyword evidence="6" id="KW-0378">Hydrolase</keyword>
<dbReference type="InterPro" id="IPR003593">
    <property type="entry name" value="AAA+_ATPase"/>
</dbReference>
<proteinExistence type="inferred from homology"/>
<dbReference type="InterPro" id="IPR014851">
    <property type="entry name" value="BCS1_N"/>
</dbReference>
<evidence type="ECO:0000256" key="6">
    <source>
        <dbReference type="ARBA" id="ARBA00022801"/>
    </source>
</evidence>
<dbReference type="InterPro" id="IPR003959">
    <property type="entry name" value="ATPase_AAA_core"/>
</dbReference>
<dbReference type="SMART" id="SM00382">
    <property type="entry name" value="AAA"/>
    <property type="match status" value="1"/>
</dbReference>
<evidence type="ECO:0000256" key="7">
    <source>
        <dbReference type="ARBA" id="ARBA00022840"/>
    </source>
</evidence>
<evidence type="ECO:0008006" key="17">
    <source>
        <dbReference type="Google" id="ProtNLM"/>
    </source>
</evidence>
<dbReference type="EMBL" id="BPWL01000002">
    <property type="protein sequence ID" value="GJJ07005.1"/>
    <property type="molecule type" value="Genomic_DNA"/>
</dbReference>
<dbReference type="GO" id="GO:0005743">
    <property type="term" value="C:mitochondrial inner membrane"/>
    <property type="evidence" value="ECO:0007669"/>
    <property type="project" value="UniProtKB-SubCell"/>
</dbReference>
<dbReference type="InterPro" id="IPR057495">
    <property type="entry name" value="AAA_lid_BCS1"/>
</dbReference>
<keyword evidence="5" id="KW-0999">Mitochondrion inner membrane</keyword>
<evidence type="ECO:0000256" key="8">
    <source>
        <dbReference type="ARBA" id="ARBA00022989"/>
    </source>
</evidence>
<feature type="domain" description="BCS1 N-terminal" evidence="14">
    <location>
        <begin position="82"/>
        <end position="267"/>
    </location>
</feature>
<comment type="similarity">
    <text evidence="2">Belongs to the AAA ATPase family. BCS1 subfamily.</text>
</comment>
<dbReference type="PANTHER" id="PTHR23070">
    <property type="entry name" value="BCS1 AAA-TYPE ATPASE"/>
    <property type="match status" value="1"/>
</dbReference>
<dbReference type="SMART" id="SM01024">
    <property type="entry name" value="BCS1_N"/>
    <property type="match status" value="1"/>
</dbReference>
<dbReference type="SUPFAM" id="SSF52540">
    <property type="entry name" value="P-loop containing nucleoside triphosphate hydrolases"/>
    <property type="match status" value="1"/>
</dbReference>
<evidence type="ECO:0000259" key="13">
    <source>
        <dbReference type="SMART" id="SM00382"/>
    </source>
</evidence>
<comment type="subcellular location">
    <subcellularLocation>
        <location evidence="1">Mitochondrion inner membrane</location>
        <topology evidence="1">Single-pass membrane protein</topology>
    </subcellularLocation>
</comment>
<dbReference type="GO" id="GO:0016887">
    <property type="term" value="F:ATP hydrolysis activity"/>
    <property type="evidence" value="ECO:0007669"/>
    <property type="project" value="InterPro"/>
</dbReference>
<keyword evidence="10" id="KW-0472">Membrane</keyword>
<keyword evidence="8" id="KW-1133">Transmembrane helix</keyword>
<dbReference type="Proteomes" id="UP001050691">
    <property type="component" value="Unassembled WGS sequence"/>
</dbReference>
<protein>
    <recommendedName>
        <fullName evidence="17">P-loop containing nucleoside triphosphate hydrolase protein</fullName>
    </recommendedName>
</protein>
<dbReference type="Pfam" id="PF25426">
    <property type="entry name" value="AAA_lid_BCS1"/>
    <property type="match status" value="1"/>
</dbReference>
<keyword evidence="16" id="KW-1185">Reference proteome</keyword>
<reference evidence="15" key="1">
    <citation type="submission" date="2021-10" db="EMBL/GenBank/DDBJ databases">
        <title>De novo Genome Assembly of Clathrus columnatus (Basidiomycota, Fungi) Using Illumina and Nanopore Sequence Data.</title>
        <authorList>
            <person name="Ogiso-Tanaka E."/>
            <person name="Itagaki H."/>
            <person name="Hosoya T."/>
            <person name="Hosaka K."/>
        </authorList>
    </citation>
    <scope>NUCLEOTIDE SEQUENCE</scope>
    <source>
        <strain evidence="15">MO-923</strain>
    </source>
</reference>
<comment type="catalytic activity">
    <reaction evidence="11">
        <text>ATP + H2O = ADP + phosphate + H(+)</text>
        <dbReference type="Rhea" id="RHEA:13065"/>
        <dbReference type="ChEBI" id="CHEBI:15377"/>
        <dbReference type="ChEBI" id="CHEBI:15378"/>
        <dbReference type="ChEBI" id="CHEBI:30616"/>
        <dbReference type="ChEBI" id="CHEBI:43474"/>
        <dbReference type="ChEBI" id="CHEBI:456216"/>
    </reaction>
    <physiologicalReaction direction="left-to-right" evidence="11">
        <dbReference type="Rhea" id="RHEA:13066"/>
    </physiologicalReaction>
</comment>
<keyword evidence="9" id="KW-0496">Mitochondrion</keyword>
<dbReference type="Gene3D" id="3.40.50.300">
    <property type="entry name" value="P-loop containing nucleotide triphosphate hydrolases"/>
    <property type="match status" value="1"/>
</dbReference>
<evidence type="ECO:0000256" key="2">
    <source>
        <dbReference type="ARBA" id="ARBA00007448"/>
    </source>
</evidence>
<evidence type="ECO:0000256" key="12">
    <source>
        <dbReference type="RuleBase" id="RU003651"/>
    </source>
</evidence>
<dbReference type="AlphaFoldDB" id="A0AAV4ZYN8"/>
<sequence length="575" mass="65344">MVGQHLFNTFFGFVSPTAESQVQVGKPLLVPFTAKDCSNPISMPNSTEENHFDGMDNNASTSSLSAFLLASAVKNSDVIKLMLIGGIIETSRRLVFSLWSQLWTWLVGLCCITVQFDSNDDVHYWMMVWLGNQSIWDSSRNICITSAYSHHTSIHDPDDQDHGRSEPFADQQLQYLPNYGSFNWFNYKGTWISVKRRRRNNESNPIFRSGKQEEILILSWKRALLQEILKEAKDASKSKDVINIYSPGSYDHWSRISSRRKRLLRSVKNGLLADAFEFLSKEEWYIDRGIPYRRGYLLYGVPGSGKTSLIHSIAGELDLDVYIISLSKPGLHDSRLNALFCAMPPWSILLIEDIDAVFRKVTTVRKAIASTWQAEQPALDSDCESLEEMIKEDQRRENENASGDLNNISLSGLLNALDGIAASEGRLLFATTNCISALDEALCRPGRMDVHIKFKNATKWQAKELFRSFFEPRPIRSKDKNENNNHTEKTLDKTNTSIRTPIGFSPAPEPVSLDKLSDQFAESIPVDVFSVASLQGYLMLYKERPHSALKDIEKWVQENEYEKESNREEERAVDG</sequence>
<comment type="caution">
    <text evidence="15">The sequence shown here is derived from an EMBL/GenBank/DDBJ whole genome shotgun (WGS) entry which is preliminary data.</text>
</comment>
<dbReference type="Pfam" id="PF08740">
    <property type="entry name" value="BCS1_N"/>
    <property type="match status" value="1"/>
</dbReference>
<evidence type="ECO:0000256" key="11">
    <source>
        <dbReference type="ARBA" id="ARBA00048778"/>
    </source>
</evidence>
<name>A0AAV4ZYN8_9AGAM</name>
<gene>
    <name evidence="15" type="ORF">Clacol_001203</name>
</gene>